<protein>
    <submittedName>
        <fullName evidence="2">Uncharacterized protein</fullName>
    </submittedName>
</protein>
<proteinExistence type="predicted"/>
<evidence type="ECO:0000256" key="1">
    <source>
        <dbReference type="SAM" id="Phobius"/>
    </source>
</evidence>
<sequence length="143" mass="17427">MVPFSLATLIIRTDESIFFSFFFLIVQNFIYWQNTGILRFFFFCTARSTVFFFFYLLILILVKSDYRYHCRTLNLIRRRVRSIIYANFALFIIVDIFNRFMVFTKRRGTTFLFSFYKCTCFQSFIRFLVCVKTFEVNLPYTIS</sequence>
<comment type="caution">
    <text evidence="2">The sequence shown here is derived from an EMBL/GenBank/DDBJ whole genome shotgun (WGS) entry which is preliminary data.</text>
</comment>
<name>A0AAW2GH30_9HYME</name>
<dbReference type="AlphaFoldDB" id="A0AAW2GH30"/>
<organism evidence="2 3">
    <name type="scientific">Cardiocondyla obscurior</name>
    <dbReference type="NCBI Taxonomy" id="286306"/>
    <lineage>
        <taxon>Eukaryota</taxon>
        <taxon>Metazoa</taxon>
        <taxon>Ecdysozoa</taxon>
        <taxon>Arthropoda</taxon>
        <taxon>Hexapoda</taxon>
        <taxon>Insecta</taxon>
        <taxon>Pterygota</taxon>
        <taxon>Neoptera</taxon>
        <taxon>Endopterygota</taxon>
        <taxon>Hymenoptera</taxon>
        <taxon>Apocrita</taxon>
        <taxon>Aculeata</taxon>
        <taxon>Formicoidea</taxon>
        <taxon>Formicidae</taxon>
        <taxon>Myrmicinae</taxon>
        <taxon>Cardiocondyla</taxon>
    </lineage>
</organism>
<keyword evidence="1" id="KW-1133">Transmembrane helix</keyword>
<keyword evidence="1" id="KW-0472">Membrane</keyword>
<evidence type="ECO:0000313" key="3">
    <source>
        <dbReference type="Proteomes" id="UP001430953"/>
    </source>
</evidence>
<accession>A0AAW2GH30</accession>
<dbReference type="EMBL" id="JADYXP020000004">
    <property type="protein sequence ID" value="KAL0125371.1"/>
    <property type="molecule type" value="Genomic_DNA"/>
</dbReference>
<keyword evidence="3" id="KW-1185">Reference proteome</keyword>
<evidence type="ECO:0000313" key="2">
    <source>
        <dbReference type="EMBL" id="KAL0125371.1"/>
    </source>
</evidence>
<gene>
    <name evidence="2" type="ORF">PUN28_004482</name>
</gene>
<feature type="transmembrane region" description="Helical" evidence="1">
    <location>
        <begin position="83"/>
        <end position="102"/>
    </location>
</feature>
<dbReference type="Proteomes" id="UP001430953">
    <property type="component" value="Unassembled WGS sequence"/>
</dbReference>
<feature type="transmembrane region" description="Helical" evidence="1">
    <location>
        <begin position="16"/>
        <end position="34"/>
    </location>
</feature>
<reference evidence="2 3" key="1">
    <citation type="submission" date="2023-03" db="EMBL/GenBank/DDBJ databases">
        <title>High recombination rates correlate with genetic variation in Cardiocondyla obscurior ants.</title>
        <authorList>
            <person name="Errbii M."/>
        </authorList>
    </citation>
    <scope>NUCLEOTIDE SEQUENCE [LARGE SCALE GENOMIC DNA]</scope>
    <source>
        <strain evidence="2">Alpha-2009</strain>
        <tissue evidence="2">Whole body</tissue>
    </source>
</reference>
<feature type="transmembrane region" description="Helical" evidence="1">
    <location>
        <begin position="40"/>
        <end position="62"/>
    </location>
</feature>
<keyword evidence="1" id="KW-0812">Transmembrane</keyword>